<geneLocation type="plasmid" evidence="1 2">
    <name>p48N_4</name>
</geneLocation>
<name>A0ACD5I3I1_9EURY</name>
<evidence type="ECO:0000313" key="2">
    <source>
        <dbReference type="Proteomes" id="UP000257089"/>
    </source>
</evidence>
<proteinExistence type="predicted"/>
<accession>A0ACD5I3I1</accession>
<keyword evidence="1" id="KW-0614">Plasmid</keyword>
<gene>
    <name evidence="1" type="ORF">DEQ67_018360</name>
</gene>
<dbReference type="EMBL" id="CP137693">
    <property type="protein sequence ID" value="XRJ22229.1"/>
    <property type="molecule type" value="Genomic_DNA"/>
</dbReference>
<sequence length="704" mass="74878">MTPDRRTFLRVLGAGSIGATTAGLFGGGAAAATVISMQGGGDDIWGTADAFHYHYTELSGDFDVAVQNTGIDNVESWTKAGPMVRESLDPDAKNVMVRRRPNGEASMQYRPEDGAETNSVGGTPADWLRLARSGDTIETYHSTDGETWTSITTLGGDDISLGDSVYVGLAVTSHLSGTLATATFQNLSGVDPDRNRDIGDVDVAGSVESTAGVPLVSTGDVTAIASDAATLTGELSDLGGADSAACYFEYREVPTESWNTTASTERSSPGAFSVEAGDLTDRRYYEVRAVADTADGDTARGAVSTFSTPNPSNSKAPDSAGSDHAGPDSASQFGPSDGFADAAPWLDDDTPVIVITEPTRRQLEKAVTVDGERLVVFETSGTVDLGVRDLPIPYDKCYIAGQTAPSPGVTLVRGRVNVAASDCVLQHVRVRLGDAGIEEPTEDWALDTVNTADETENNVIDHVSASWSVDECLSVGYETADTTVSNCLVAEALDDSVHPKGEHGYGSLIGNDATNVAMLGNVWAFNTDRHPRLKEGTESVVVNNVMYDFEDGTWLDPDTEASIVGNAYRNPNSDKANVFAEDDVDTATAYLEDNVTDDDVPMVDENVTVVDERPLWPDGLAAMPSDRTFEHNLENVGARPADRTATDERILEHVELGASYLVDSQKQVGGYPDLPVNSHELNVPNGGTRQWLRSWSRRVESPDG</sequence>
<protein>
    <submittedName>
        <fullName evidence="1">Pectate lyase</fullName>
    </submittedName>
</protein>
<dbReference type="Proteomes" id="UP000257089">
    <property type="component" value="Plasmid p48N_4"/>
</dbReference>
<organism evidence="1 2">
    <name type="scientific">Haloferax sp. Atlit-48N</name>
    <dbReference type="NCBI Taxonomy" id="2077198"/>
    <lineage>
        <taxon>Archaea</taxon>
        <taxon>Methanobacteriati</taxon>
        <taxon>Methanobacteriota</taxon>
        <taxon>Stenosarchaea group</taxon>
        <taxon>Halobacteria</taxon>
        <taxon>Halobacteriales</taxon>
        <taxon>Haloferacaceae</taxon>
        <taxon>Haloferax</taxon>
    </lineage>
</organism>
<evidence type="ECO:0000313" key="1">
    <source>
        <dbReference type="EMBL" id="XRJ22229.1"/>
    </source>
</evidence>
<reference evidence="1" key="1">
    <citation type="submission" date="2023-10" db="EMBL/GenBank/DDBJ databases">
        <title>A new archaeal virus that suppresses the transcription of host immunity genes.</title>
        <authorList>
            <person name="Turgeman-Grott I."/>
            <person name="Golan N."/>
            <person name="Neri U."/>
            <person name="Naki D."/>
            <person name="Altman N."/>
            <person name="Eizenshtein K."/>
            <person name="Choudhary D."/>
            <person name="Levi R."/>
            <person name="Himani H."/>
            <person name="Reshef L."/>
            <person name="Papke T.R."/>
            <person name="Gophna U."/>
        </authorList>
    </citation>
    <scope>NUCLEOTIDE SEQUENCE</scope>
    <source>
        <strain evidence="1">Atlit-48N</strain>
    </source>
</reference>
<keyword evidence="1" id="KW-0456">Lyase</keyword>